<keyword evidence="3" id="KW-1133">Transmembrane helix</keyword>
<feature type="region of interest" description="Disordered" evidence="2">
    <location>
        <begin position="1"/>
        <end position="27"/>
    </location>
</feature>
<accession>A0ABT9HQC2</accession>
<feature type="coiled-coil region" evidence="1">
    <location>
        <begin position="646"/>
        <end position="673"/>
    </location>
</feature>
<name>A0ABT9HQC2_9SPHN</name>
<organism evidence="4 5">
    <name type="scientific">Qipengyuania profundimaris</name>
    <dbReference type="NCBI Taxonomy" id="3067652"/>
    <lineage>
        <taxon>Bacteria</taxon>
        <taxon>Pseudomonadati</taxon>
        <taxon>Pseudomonadota</taxon>
        <taxon>Alphaproteobacteria</taxon>
        <taxon>Sphingomonadales</taxon>
        <taxon>Erythrobacteraceae</taxon>
        <taxon>Qipengyuania</taxon>
    </lineage>
</organism>
<evidence type="ECO:0000313" key="4">
    <source>
        <dbReference type="EMBL" id="MDP4575322.1"/>
    </source>
</evidence>
<comment type="caution">
    <text evidence="4">The sequence shown here is derived from an EMBL/GenBank/DDBJ whole genome shotgun (WGS) entry which is preliminary data.</text>
</comment>
<dbReference type="RefSeq" id="WP_305932640.1">
    <property type="nucleotide sequence ID" value="NZ_JAVAIM010000001.1"/>
</dbReference>
<evidence type="ECO:0000256" key="1">
    <source>
        <dbReference type="SAM" id="Coils"/>
    </source>
</evidence>
<keyword evidence="3" id="KW-0812">Transmembrane</keyword>
<feature type="transmembrane region" description="Helical" evidence="3">
    <location>
        <begin position="91"/>
        <end position="113"/>
    </location>
</feature>
<proteinExistence type="predicted"/>
<feature type="transmembrane region" description="Helical" evidence="3">
    <location>
        <begin position="57"/>
        <end position="76"/>
    </location>
</feature>
<gene>
    <name evidence="4" type="ORF">Q9K02_09265</name>
</gene>
<dbReference type="Proteomes" id="UP001240639">
    <property type="component" value="Unassembled WGS sequence"/>
</dbReference>
<sequence>MIKAVSDETSVDEIEIEGYQQPVDESSDEFEEFYDADVEEYEEFVAEDDDPSLRRQWVAPALAMTVIVAWTAFFVWANRSEMLAGGTAQQWTGWITSWAILVLLVVSLWMLAVRNSRREARRFGEVARSLSEESARLEAKLAVVNRELSLAREFLGSQTRDLEYLGRSASERISEHADRLQGLIHDNGERVDAIARVSDAALENMDKLRDNLPVIANSAKDVSNQIGGAGRTAKSQLDELVAGFRRLNEFGTASERQVASLRERVDEALVAFEAQTEQLGTIAEQRFAVLREESEAFRGELDGREVDALAAMRGRAETLRAELAETGQQTSAEHETAVAHLRVQLDSLRDEAATIAAEVRQGEATALASWGHQIDAMRERLELTVQEIKAIDQSALDSANEKLKALFAEAEAVDARITERNRLFDEQTAGRQARFDAAEEAALATMHERLEALDNALATKRAAQLEQADKLAREGDALAEKIGRLGEVFDAVHRQGQEASGSVAEGVDALNAKLVESREALDGTDMAVAALTDASVRLLELIQASAHQSRNDLPNAMTASEERLAAIEIRAREVHSLLDQARQAGEQASTSMDTAGNQAREAMEDIDRFQADFGETTAAQVDSIERLRSSVAALGSENEAVATKAQEELREAIEALQTSARSALAAIENEQADRIDQIAAKVGEKSAESIEKALAEHTDEALAKLEEATTRSSEAGREVTRQLRDQLAKVNELTGNLESRIAHARERATEDVDNDFSRRVALITESLNSNAIDIAKALSTEVTDTSWASYLRGDRGIFTRRAVRLVDNTEAREIAELYDADHDFREHVSRYIHDFEAMLRTMLSTRDGHAVSVTLLSSDMGKLYVVLAQALERLRQ</sequence>
<protein>
    <submittedName>
        <fullName evidence="4">ATPase</fullName>
    </submittedName>
</protein>
<keyword evidence="3" id="KW-0472">Membrane</keyword>
<reference evidence="4 5" key="1">
    <citation type="submission" date="2023-08" db="EMBL/GenBank/DDBJ databases">
        <title>genomic of G39.</title>
        <authorList>
            <person name="Wang Y."/>
        </authorList>
    </citation>
    <scope>NUCLEOTIDE SEQUENCE [LARGE SCALE GENOMIC DNA]</scope>
    <source>
        <strain evidence="4 5">G39</strain>
    </source>
</reference>
<evidence type="ECO:0000256" key="3">
    <source>
        <dbReference type="SAM" id="Phobius"/>
    </source>
</evidence>
<keyword evidence="1" id="KW-0175">Coiled coil</keyword>
<evidence type="ECO:0000313" key="5">
    <source>
        <dbReference type="Proteomes" id="UP001240639"/>
    </source>
</evidence>
<feature type="coiled-coil region" evidence="1">
    <location>
        <begin position="309"/>
        <end position="358"/>
    </location>
</feature>
<dbReference type="EMBL" id="JAVAIM010000001">
    <property type="protein sequence ID" value="MDP4575322.1"/>
    <property type="molecule type" value="Genomic_DNA"/>
</dbReference>
<evidence type="ECO:0000256" key="2">
    <source>
        <dbReference type="SAM" id="MobiDB-lite"/>
    </source>
</evidence>
<keyword evidence="5" id="KW-1185">Reference proteome</keyword>